<organism evidence="1 2">
    <name type="scientific">Saltatorellus ferox</name>
    <dbReference type="NCBI Taxonomy" id="2528018"/>
    <lineage>
        <taxon>Bacteria</taxon>
        <taxon>Pseudomonadati</taxon>
        <taxon>Planctomycetota</taxon>
        <taxon>Planctomycetia</taxon>
        <taxon>Planctomycetia incertae sedis</taxon>
        <taxon>Saltatorellus</taxon>
    </lineage>
</organism>
<evidence type="ECO:0000313" key="2">
    <source>
        <dbReference type="Proteomes" id="UP000320390"/>
    </source>
</evidence>
<sequence length="322" mass="35359">MRLALVTGLFLPLLSAPDFTGVTVEEGTKVTKSFESSLRLELVDMSFTIDGEEQPLPAGSAPTMILRDEEEVVFVDEYVKVGDGRALELVRTYETLGDISTQSITPPDSDEETEETEIGESVFEGQSVRFVWDEDDETYVATYVDEEDADEDLLDDLEGEADFLCLLSDEPMEQGSRWDIDVSAFQRISSPSGDLHIDDPAANEEGDDAFSEAFDENLTGEMSGTVESIEDGKATILIEGEVSTEFELDLSEDGLEGPTQGFELTFEIEGTLIWDLEAGHAVEFQWGGDVEMTVTLSGELEIGELAQIQLFEGTLECSATFE</sequence>
<evidence type="ECO:0000313" key="1">
    <source>
        <dbReference type="EMBL" id="QDV06878.1"/>
    </source>
</evidence>
<dbReference type="Proteomes" id="UP000320390">
    <property type="component" value="Chromosome"/>
</dbReference>
<proteinExistence type="predicted"/>
<name>A0A518ES12_9BACT</name>
<dbReference type="AlphaFoldDB" id="A0A518ES12"/>
<dbReference type="RefSeq" id="WP_145197445.1">
    <property type="nucleotide sequence ID" value="NZ_CP036434.1"/>
</dbReference>
<dbReference type="EMBL" id="CP036434">
    <property type="protein sequence ID" value="QDV06878.1"/>
    <property type="molecule type" value="Genomic_DNA"/>
</dbReference>
<gene>
    <name evidence="1" type="ORF">Poly30_23950</name>
</gene>
<accession>A0A518ES12</accession>
<keyword evidence="2" id="KW-1185">Reference proteome</keyword>
<reference evidence="1 2" key="1">
    <citation type="submission" date="2019-02" db="EMBL/GenBank/DDBJ databases">
        <title>Deep-cultivation of Planctomycetes and their phenomic and genomic characterization uncovers novel biology.</title>
        <authorList>
            <person name="Wiegand S."/>
            <person name="Jogler M."/>
            <person name="Boedeker C."/>
            <person name="Pinto D."/>
            <person name="Vollmers J."/>
            <person name="Rivas-Marin E."/>
            <person name="Kohn T."/>
            <person name="Peeters S.H."/>
            <person name="Heuer A."/>
            <person name="Rast P."/>
            <person name="Oberbeckmann S."/>
            <person name="Bunk B."/>
            <person name="Jeske O."/>
            <person name="Meyerdierks A."/>
            <person name="Storesund J.E."/>
            <person name="Kallscheuer N."/>
            <person name="Luecker S."/>
            <person name="Lage O.M."/>
            <person name="Pohl T."/>
            <person name="Merkel B.J."/>
            <person name="Hornburger P."/>
            <person name="Mueller R.-W."/>
            <person name="Bruemmer F."/>
            <person name="Labrenz M."/>
            <person name="Spormann A.M."/>
            <person name="Op den Camp H."/>
            <person name="Overmann J."/>
            <person name="Amann R."/>
            <person name="Jetten M.S.M."/>
            <person name="Mascher T."/>
            <person name="Medema M.H."/>
            <person name="Devos D.P."/>
            <person name="Kaster A.-K."/>
            <person name="Ovreas L."/>
            <person name="Rohde M."/>
            <person name="Galperin M.Y."/>
            <person name="Jogler C."/>
        </authorList>
    </citation>
    <scope>NUCLEOTIDE SEQUENCE [LARGE SCALE GENOMIC DNA]</scope>
    <source>
        <strain evidence="1 2">Poly30</strain>
    </source>
</reference>
<protein>
    <submittedName>
        <fullName evidence="1">Uncharacterized protein</fullName>
    </submittedName>
</protein>